<evidence type="ECO:0000256" key="2">
    <source>
        <dbReference type="ARBA" id="ARBA00008779"/>
    </source>
</evidence>
<keyword evidence="5" id="KW-0106">Calcium</keyword>
<dbReference type="Gene3D" id="3.30.1120.10">
    <property type="match status" value="1"/>
</dbReference>
<feature type="region of interest" description="Disordered" evidence="7">
    <location>
        <begin position="22"/>
        <end position="49"/>
    </location>
</feature>
<feature type="compositionally biased region" description="Basic and acidic residues" evidence="7">
    <location>
        <begin position="22"/>
        <end position="48"/>
    </location>
</feature>
<dbReference type="InterPro" id="IPR047115">
    <property type="entry name" value="ARSB"/>
</dbReference>
<name>A0AAV6VC76_9ARAC</name>
<comment type="caution">
    <text evidence="10">The sequence shown here is derived from an EMBL/GenBank/DDBJ whole genome shotgun (WGS) entry which is preliminary data.</text>
</comment>
<evidence type="ECO:0000256" key="1">
    <source>
        <dbReference type="ARBA" id="ARBA00001913"/>
    </source>
</evidence>
<feature type="signal peptide" evidence="8">
    <location>
        <begin position="1"/>
        <end position="20"/>
    </location>
</feature>
<comment type="similarity">
    <text evidence="2">Belongs to the sulfatase family.</text>
</comment>
<comment type="cofactor">
    <cofactor evidence="1">
        <name>Ca(2+)</name>
        <dbReference type="ChEBI" id="CHEBI:29108"/>
    </cofactor>
</comment>
<evidence type="ECO:0000259" key="9">
    <source>
        <dbReference type="Pfam" id="PF00884"/>
    </source>
</evidence>
<dbReference type="InterPro" id="IPR000917">
    <property type="entry name" value="Sulfatase_N"/>
</dbReference>
<evidence type="ECO:0000313" key="11">
    <source>
        <dbReference type="Proteomes" id="UP000827092"/>
    </source>
</evidence>
<dbReference type="Pfam" id="PF00884">
    <property type="entry name" value="Sulfatase"/>
    <property type="match status" value="1"/>
</dbReference>
<dbReference type="AlphaFoldDB" id="A0AAV6VC76"/>
<dbReference type="GO" id="GO:0008484">
    <property type="term" value="F:sulfuric ester hydrolase activity"/>
    <property type="evidence" value="ECO:0007669"/>
    <property type="project" value="InterPro"/>
</dbReference>
<dbReference type="GO" id="GO:0046872">
    <property type="term" value="F:metal ion binding"/>
    <property type="evidence" value="ECO:0007669"/>
    <property type="project" value="UniProtKB-KW"/>
</dbReference>
<sequence length="581" mass="64748">MLNNVISFAWLKSIGLLITCENEEKSSEESSKEDVNEDGSKEDSKIEETSQNPPHIIFILADDLGWNDVSFHGSPQIPTPNIDALAASGIVLNNYYTESMCTPSRASLMTGKYPIHTGLQHLSIRCGEPTALSLDLKIMPEYLKDKGYMNHMVGKWHLGYFRQDYTPIMRGFNSFFGFYTGKIDYFDYTNYEKSEDLDGKAFFGVDLQDGTETLKTFRGRYATDVFTEKAVEIINNHNESMPLFLYLSHLAPHTGNQYMPLQAPVNYVQKLSHIKDSKRRTFAGMVSALDASVGKVVEALNQRNLLRNSIIVFTSNSGGETESSGQGKGSNWPLRGQKLTSFEGGIRVPSVLWSPLLKLETPRTANQLMHVSDWLPTLYSAAGGELSDLGEIDGSNMWDSLQTNSPSPRMEILHNIDPIAGTYALRRGDYKLIFGPLNEITNNWAGPTGLEDMPAPPSMDEWVFNNDSTVKSILQEANLWIIDTPDVWRTKAVVKCEGSAPLDGGGCDKSNYPCLFNVPADPCEYQNIAPKYPKIVKSMLEGVEKCNASALTPTYTDRDPQGDPRCHAFTYAPWLDEELGF</sequence>
<evidence type="ECO:0000256" key="5">
    <source>
        <dbReference type="ARBA" id="ARBA00022837"/>
    </source>
</evidence>
<evidence type="ECO:0000256" key="3">
    <source>
        <dbReference type="ARBA" id="ARBA00022723"/>
    </source>
</evidence>
<dbReference type="Gene3D" id="3.40.720.10">
    <property type="entry name" value="Alkaline Phosphatase, subunit A"/>
    <property type="match status" value="1"/>
</dbReference>
<reference evidence="10 11" key="1">
    <citation type="journal article" date="2022" name="Nat. Ecol. Evol.">
        <title>A masculinizing supergene underlies an exaggerated male reproductive morph in a spider.</title>
        <authorList>
            <person name="Hendrickx F."/>
            <person name="De Corte Z."/>
            <person name="Sonet G."/>
            <person name="Van Belleghem S.M."/>
            <person name="Kostlbacher S."/>
            <person name="Vangestel C."/>
        </authorList>
    </citation>
    <scope>NUCLEOTIDE SEQUENCE [LARGE SCALE GENOMIC DNA]</scope>
    <source>
        <strain evidence="10">W744_W776</strain>
    </source>
</reference>
<dbReference type="PROSITE" id="PS00523">
    <property type="entry name" value="SULFATASE_1"/>
    <property type="match status" value="1"/>
</dbReference>
<dbReference type="CDD" id="cd16029">
    <property type="entry name" value="4-S"/>
    <property type="match status" value="1"/>
</dbReference>
<keyword evidence="8" id="KW-0732">Signal</keyword>
<protein>
    <recommendedName>
        <fullName evidence="9">Sulfatase N-terminal domain-containing protein</fullName>
    </recommendedName>
</protein>
<keyword evidence="6" id="KW-0325">Glycoprotein</keyword>
<evidence type="ECO:0000256" key="7">
    <source>
        <dbReference type="SAM" id="MobiDB-lite"/>
    </source>
</evidence>
<dbReference type="SUPFAM" id="SSF53649">
    <property type="entry name" value="Alkaline phosphatase-like"/>
    <property type="match status" value="1"/>
</dbReference>
<feature type="chain" id="PRO_5043832102" description="Sulfatase N-terminal domain-containing protein" evidence="8">
    <location>
        <begin position="21"/>
        <end position="581"/>
    </location>
</feature>
<keyword evidence="11" id="KW-1185">Reference proteome</keyword>
<evidence type="ECO:0000256" key="4">
    <source>
        <dbReference type="ARBA" id="ARBA00022801"/>
    </source>
</evidence>
<organism evidence="10 11">
    <name type="scientific">Oedothorax gibbosus</name>
    <dbReference type="NCBI Taxonomy" id="931172"/>
    <lineage>
        <taxon>Eukaryota</taxon>
        <taxon>Metazoa</taxon>
        <taxon>Ecdysozoa</taxon>
        <taxon>Arthropoda</taxon>
        <taxon>Chelicerata</taxon>
        <taxon>Arachnida</taxon>
        <taxon>Araneae</taxon>
        <taxon>Araneomorphae</taxon>
        <taxon>Entelegynae</taxon>
        <taxon>Araneoidea</taxon>
        <taxon>Linyphiidae</taxon>
        <taxon>Erigoninae</taxon>
        <taxon>Oedothorax</taxon>
    </lineage>
</organism>
<keyword evidence="4" id="KW-0378">Hydrolase</keyword>
<evidence type="ECO:0000313" key="10">
    <source>
        <dbReference type="EMBL" id="KAG8194370.1"/>
    </source>
</evidence>
<evidence type="ECO:0000256" key="6">
    <source>
        <dbReference type="ARBA" id="ARBA00023180"/>
    </source>
</evidence>
<dbReference type="EMBL" id="JAFNEN010000103">
    <property type="protein sequence ID" value="KAG8194370.1"/>
    <property type="molecule type" value="Genomic_DNA"/>
</dbReference>
<accession>A0AAV6VC76</accession>
<gene>
    <name evidence="10" type="ORF">JTE90_010986</name>
</gene>
<keyword evidence="3" id="KW-0479">Metal-binding</keyword>
<dbReference type="InterPro" id="IPR024607">
    <property type="entry name" value="Sulfatase_CS"/>
</dbReference>
<dbReference type="PANTHER" id="PTHR10342">
    <property type="entry name" value="ARYLSULFATASE"/>
    <property type="match status" value="1"/>
</dbReference>
<dbReference type="Proteomes" id="UP000827092">
    <property type="component" value="Unassembled WGS sequence"/>
</dbReference>
<proteinExistence type="inferred from homology"/>
<dbReference type="InterPro" id="IPR017850">
    <property type="entry name" value="Alkaline_phosphatase_core_sf"/>
</dbReference>
<dbReference type="PANTHER" id="PTHR10342:SF273">
    <property type="entry name" value="RE14504P"/>
    <property type="match status" value="1"/>
</dbReference>
<evidence type="ECO:0000256" key="8">
    <source>
        <dbReference type="SAM" id="SignalP"/>
    </source>
</evidence>
<feature type="domain" description="Sulfatase N-terminal" evidence="9">
    <location>
        <begin position="54"/>
        <end position="383"/>
    </location>
</feature>